<dbReference type="GO" id="GO:0055085">
    <property type="term" value="P:transmembrane transport"/>
    <property type="evidence" value="ECO:0007669"/>
    <property type="project" value="InterPro"/>
</dbReference>
<feature type="transmembrane region" description="Helical" evidence="6">
    <location>
        <begin position="454"/>
        <end position="474"/>
    </location>
</feature>
<feature type="compositionally biased region" description="Pro residues" evidence="5">
    <location>
        <begin position="1"/>
        <end position="11"/>
    </location>
</feature>
<dbReference type="InterPro" id="IPR050367">
    <property type="entry name" value="APC_superfamily"/>
</dbReference>
<feature type="transmembrane region" description="Helical" evidence="6">
    <location>
        <begin position="253"/>
        <end position="273"/>
    </location>
</feature>
<dbReference type="AlphaFoldDB" id="A0A285EER8"/>
<accession>A0A285EER8</accession>
<evidence type="ECO:0000313" key="9">
    <source>
        <dbReference type="Proteomes" id="UP000219514"/>
    </source>
</evidence>
<keyword evidence="4 6" id="KW-0472">Membrane</keyword>
<gene>
    <name evidence="8" type="ORF">SAMN06893097_104281</name>
</gene>
<feature type="transmembrane region" description="Helical" evidence="6">
    <location>
        <begin position="108"/>
        <end position="136"/>
    </location>
</feature>
<dbReference type="GO" id="GO:0016020">
    <property type="term" value="C:membrane"/>
    <property type="evidence" value="ECO:0007669"/>
    <property type="project" value="UniProtKB-SubCell"/>
</dbReference>
<organism evidence="8 9">
    <name type="scientific">Geodermatophilus sabuli</name>
    <dbReference type="NCBI Taxonomy" id="1564158"/>
    <lineage>
        <taxon>Bacteria</taxon>
        <taxon>Bacillati</taxon>
        <taxon>Actinomycetota</taxon>
        <taxon>Actinomycetes</taxon>
        <taxon>Geodermatophilales</taxon>
        <taxon>Geodermatophilaceae</taxon>
        <taxon>Geodermatophilus</taxon>
    </lineage>
</organism>
<keyword evidence="2 6" id="KW-0812">Transmembrane</keyword>
<name>A0A285EER8_9ACTN</name>
<evidence type="ECO:0000256" key="3">
    <source>
        <dbReference type="ARBA" id="ARBA00022989"/>
    </source>
</evidence>
<keyword evidence="9" id="KW-1185">Reference proteome</keyword>
<dbReference type="PANTHER" id="PTHR42770:SF16">
    <property type="entry name" value="AMINO ACID PERMEASE"/>
    <property type="match status" value="1"/>
</dbReference>
<dbReference type="EMBL" id="OBDO01000004">
    <property type="protein sequence ID" value="SNX96566.1"/>
    <property type="molecule type" value="Genomic_DNA"/>
</dbReference>
<dbReference type="InterPro" id="IPR004841">
    <property type="entry name" value="AA-permease/SLC12A_dom"/>
</dbReference>
<feature type="transmembrane region" description="Helical" evidence="6">
    <location>
        <begin position="357"/>
        <end position="378"/>
    </location>
</feature>
<comment type="subcellular location">
    <subcellularLocation>
        <location evidence="1">Membrane</location>
        <topology evidence="1">Multi-pass membrane protein</topology>
    </subcellularLocation>
</comment>
<feature type="domain" description="Amino acid permease/ SLC12A" evidence="7">
    <location>
        <begin position="36"/>
        <end position="450"/>
    </location>
</feature>
<feature type="transmembrane region" description="Helical" evidence="6">
    <location>
        <begin position="66"/>
        <end position="87"/>
    </location>
</feature>
<feature type="transmembrane region" description="Helical" evidence="6">
    <location>
        <begin position="308"/>
        <end position="328"/>
    </location>
</feature>
<feature type="transmembrane region" description="Helical" evidence="6">
    <location>
        <begin position="384"/>
        <end position="411"/>
    </location>
</feature>
<keyword evidence="3 6" id="KW-1133">Transmembrane helix</keyword>
<feature type="transmembrane region" description="Helical" evidence="6">
    <location>
        <begin position="423"/>
        <end position="442"/>
    </location>
</feature>
<feature type="region of interest" description="Disordered" evidence="5">
    <location>
        <begin position="1"/>
        <end position="24"/>
    </location>
</feature>
<dbReference type="RefSeq" id="WP_216359700.1">
    <property type="nucleotide sequence ID" value="NZ_JACHXB010000002.1"/>
</dbReference>
<evidence type="ECO:0000256" key="6">
    <source>
        <dbReference type="SAM" id="Phobius"/>
    </source>
</evidence>
<reference evidence="8 9" key="1">
    <citation type="submission" date="2017-09" db="EMBL/GenBank/DDBJ databases">
        <authorList>
            <person name="Ehlers B."/>
            <person name="Leendertz F.H."/>
        </authorList>
    </citation>
    <scope>NUCLEOTIDE SEQUENCE [LARGE SCALE GENOMIC DNA]</scope>
    <source>
        <strain evidence="8 9">DSM 46844</strain>
    </source>
</reference>
<dbReference type="Gene3D" id="1.20.1740.10">
    <property type="entry name" value="Amino acid/polyamine transporter I"/>
    <property type="match status" value="1"/>
</dbReference>
<dbReference type="PIRSF" id="PIRSF006060">
    <property type="entry name" value="AA_transporter"/>
    <property type="match status" value="1"/>
</dbReference>
<feature type="transmembrane region" description="Helical" evidence="6">
    <location>
        <begin position="36"/>
        <end position="60"/>
    </location>
</feature>
<evidence type="ECO:0000256" key="1">
    <source>
        <dbReference type="ARBA" id="ARBA00004141"/>
    </source>
</evidence>
<evidence type="ECO:0000256" key="4">
    <source>
        <dbReference type="ARBA" id="ARBA00023136"/>
    </source>
</evidence>
<feature type="transmembrane region" description="Helical" evidence="6">
    <location>
        <begin position="175"/>
        <end position="195"/>
    </location>
</feature>
<feature type="transmembrane region" description="Helical" evidence="6">
    <location>
        <begin position="215"/>
        <end position="233"/>
    </location>
</feature>
<evidence type="ECO:0000256" key="2">
    <source>
        <dbReference type="ARBA" id="ARBA00022692"/>
    </source>
</evidence>
<feature type="transmembrane region" description="Helical" evidence="6">
    <location>
        <begin position="148"/>
        <end position="166"/>
    </location>
</feature>
<sequence length="496" mass="50723">MATISDPPPTSSPTATPVGGHSPSHRLEGRLGAGSIVFMVVAAAAPLTVIAGSVPIGIAAGNGAGYPAMYVVAAVVLAFFAVGFTAMTRHVPNAGAFYSYVGTGLGRGAGLGSALIALISYITVQGAVYGYIGFLIDDLVTGYGGPTVPWWVWTLLVLVVTGVLGYRHIELSSKVLGVLLIAEVAIVLVLDAAVIGQGGGPEGLSTAFLTPSDVLSGAPGIGLMFAIAGFIGFEATAIFRDEARDPERTIPRATYAALLIIGVFYTLSAWAIVSAWGDSRIVEESAADPGGIVVTTAADFVGTAAADIMLVLFVTSLFAAILSFHNVLARYFFSLGNTGVLHVACGRSHPRHASPHVASLVTSVVGAVLMVVCAIAGLDPVLEIFTWLAGIASVGIVLLMALACLAVLVFFRRTGVDRRPWQTVIAPALGVVGLSLILVLLVKNLALLMGGSTPLGVGVGVLLAVALAAGWLLARARPQAAQNLTRATPADEAPLI</sequence>
<proteinExistence type="predicted"/>
<evidence type="ECO:0000313" key="8">
    <source>
        <dbReference type="EMBL" id="SNX96566.1"/>
    </source>
</evidence>
<dbReference type="Pfam" id="PF00324">
    <property type="entry name" value="AA_permease"/>
    <property type="match status" value="1"/>
</dbReference>
<protein>
    <submittedName>
        <fullName evidence="8">Amino acid/polyamine/organocation transporter, APC superfamily</fullName>
    </submittedName>
</protein>
<dbReference type="PANTHER" id="PTHR42770">
    <property type="entry name" value="AMINO ACID TRANSPORTER-RELATED"/>
    <property type="match status" value="1"/>
</dbReference>
<evidence type="ECO:0000259" key="7">
    <source>
        <dbReference type="Pfam" id="PF00324"/>
    </source>
</evidence>
<dbReference type="Proteomes" id="UP000219514">
    <property type="component" value="Unassembled WGS sequence"/>
</dbReference>
<evidence type="ECO:0000256" key="5">
    <source>
        <dbReference type="SAM" id="MobiDB-lite"/>
    </source>
</evidence>